<feature type="region of interest" description="Disordered" evidence="6">
    <location>
        <begin position="259"/>
        <end position="286"/>
    </location>
</feature>
<gene>
    <name evidence="8" type="ORF">GCM10012287_53330</name>
</gene>
<dbReference type="InterPro" id="IPR000719">
    <property type="entry name" value="Prot_kinase_dom"/>
</dbReference>
<protein>
    <submittedName>
        <fullName evidence="8">Serine/threonine protein kinase</fullName>
    </submittedName>
</protein>
<keyword evidence="2 5" id="KW-0547">Nucleotide-binding</keyword>
<reference evidence="9" key="1">
    <citation type="journal article" date="2019" name="Int. J. Syst. Evol. Microbiol.">
        <title>The Global Catalogue of Microorganisms (GCM) 10K type strain sequencing project: providing services to taxonomists for standard genome sequencing and annotation.</title>
        <authorList>
            <consortium name="The Broad Institute Genomics Platform"/>
            <consortium name="The Broad Institute Genome Sequencing Center for Infectious Disease"/>
            <person name="Wu L."/>
            <person name="Ma J."/>
        </authorList>
    </citation>
    <scope>NUCLEOTIDE SEQUENCE [LARGE SCALE GENOMIC DNA]</scope>
    <source>
        <strain evidence="9">CGMCC 4.7178</strain>
    </source>
</reference>
<dbReference type="InterPro" id="IPR008271">
    <property type="entry name" value="Ser/Thr_kinase_AS"/>
</dbReference>
<feature type="region of interest" description="Disordered" evidence="6">
    <location>
        <begin position="316"/>
        <end position="459"/>
    </location>
</feature>
<name>A0ABQ2MS01_9ACTN</name>
<evidence type="ECO:0000256" key="6">
    <source>
        <dbReference type="SAM" id="MobiDB-lite"/>
    </source>
</evidence>
<dbReference type="SUPFAM" id="SSF56112">
    <property type="entry name" value="Protein kinase-like (PK-like)"/>
    <property type="match status" value="1"/>
</dbReference>
<comment type="caution">
    <text evidence="8">The sequence shown here is derived from an EMBL/GenBank/DDBJ whole genome shotgun (WGS) entry which is preliminary data.</text>
</comment>
<evidence type="ECO:0000256" key="1">
    <source>
        <dbReference type="ARBA" id="ARBA00022679"/>
    </source>
</evidence>
<feature type="compositionally biased region" description="Basic and acidic residues" evidence="6">
    <location>
        <begin position="521"/>
        <end position="530"/>
    </location>
</feature>
<dbReference type="PROSITE" id="PS50011">
    <property type="entry name" value="PROTEIN_KINASE_DOM"/>
    <property type="match status" value="1"/>
</dbReference>
<feature type="region of interest" description="Disordered" evidence="6">
    <location>
        <begin position="508"/>
        <end position="534"/>
    </location>
</feature>
<dbReference type="Gene3D" id="1.10.510.10">
    <property type="entry name" value="Transferase(Phosphotransferase) domain 1"/>
    <property type="match status" value="1"/>
</dbReference>
<dbReference type="SMART" id="SM00220">
    <property type="entry name" value="S_TKc"/>
    <property type="match status" value="1"/>
</dbReference>
<dbReference type="Proteomes" id="UP000631535">
    <property type="component" value="Unassembled WGS sequence"/>
</dbReference>
<sequence length="643" mass="64897">MQPLEPDDPRTVGPYRLLRRLGAGGMGRVYLGRSPSGRTVAVKVVHPHYAADEQFRRRFRREVASARRVGTAPPASGGADSPAAQWTAPVLDADPGASAPWVATGYVAGPSVQQAVGEHGPLPERSVRILGGGLAEALRHVHGLGLVHRDVKPSNVMLTPGGPRLIDFGIARATAGTASLTSTGASIGSPGYMSPEQVLGEETGPASDVFSLGAVLVYAATGEAPFRGDSSAVLLYKVVHEDPELGSLSGELREIAASCLDKDPGRRPSPARLAELPGGEGTAGTAAATMRDGWLPAPIVEQISRRVIELLDLEPSEQGGGFTAGPGGSDGSGGGPADAGPESGPVPFTTPSETPLPARQPQQPPVAAGRPDPADLPDGSDGSDGAETPGQPDRPGVPGRSWPSWQPAPLSGASEAPAAAGVQPGERSGTGPGAVADGASNGGAPDGAASGGGVPAAPSARPGIALTASAERSKRQVSCSLVLTVACLLAVALLGTYFFRFLPGSSGGGDAGAPAPPADSHAGESRKEEVPDGFAGTWQGRVVFADGESVGTMRVTFERGAAGRKAAHGGPVEDGTACDADYELDAVSDGTLRMTPSAPDGPEVCADGQPVEFTLRDDGTLRYTSRASGPGEPGAEATLRKVE</sequence>
<dbReference type="Gene3D" id="3.30.200.20">
    <property type="entry name" value="Phosphorylase Kinase, domain 1"/>
    <property type="match status" value="1"/>
</dbReference>
<evidence type="ECO:0000256" key="4">
    <source>
        <dbReference type="ARBA" id="ARBA00022840"/>
    </source>
</evidence>
<dbReference type="CDD" id="cd14014">
    <property type="entry name" value="STKc_PknB_like"/>
    <property type="match status" value="1"/>
</dbReference>
<dbReference type="EMBL" id="BMMP01000024">
    <property type="protein sequence ID" value="GGO57440.1"/>
    <property type="molecule type" value="Genomic_DNA"/>
</dbReference>
<dbReference type="InterPro" id="IPR011009">
    <property type="entry name" value="Kinase-like_dom_sf"/>
</dbReference>
<feature type="binding site" evidence="5">
    <location>
        <position position="43"/>
    </location>
    <ligand>
        <name>ATP</name>
        <dbReference type="ChEBI" id="CHEBI:30616"/>
    </ligand>
</feature>
<evidence type="ECO:0000313" key="9">
    <source>
        <dbReference type="Proteomes" id="UP000631535"/>
    </source>
</evidence>
<keyword evidence="8" id="KW-0723">Serine/threonine-protein kinase</keyword>
<accession>A0ABQ2MS01</accession>
<dbReference type="RefSeq" id="WP_189039746.1">
    <property type="nucleotide sequence ID" value="NZ_BMMP01000024.1"/>
</dbReference>
<feature type="compositionally biased region" description="Gly residues" evidence="6">
    <location>
        <begin position="318"/>
        <end position="337"/>
    </location>
</feature>
<dbReference type="PANTHER" id="PTHR43289">
    <property type="entry name" value="MITOGEN-ACTIVATED PROTEIN KINASE KINASE KINASE 20-RELATED"/>
    <property type="match status" value="1"/>
</dbReference>
<dbReference type="PROSITE" id="PS00107">
    <property type="entry name" value="PROTEIN_KINASE_ATP"/>
    <property type="match status" value="1"/>
</dbReference>
<evidence type="ECO:0000256" key="3">
    <source>
        <dbReference type="ARBA" id="ARBA00022777"/>
    </source>
</evidence>
<keyword evidence="3 8" id="KW-0418">Kinase</keyword>
<evidence type="ECO:0000256" key="5">
    <source>
        <dbReference type="PROSITE-ProRule" id="PRU10141"/>
    </source>
</evidence>
<evidence type="ECO:0000259" key="7">
    <source>
        <dbReference type="PROSITE" id="PS50011"/>
    </source>
</evidence>
<dbReference type="PANTHER" id="PTHR43289:SF34">
    <property type="entry name" value="SERINE_THREONINE-PROTEIN KINASE YBDM-RELATED"/>
    <property type="match status" value="1"/>
</dbReference>
<feature type="compositionally biased region" description="Low complexity" evidence="6">
    <location>
        <begin position="355"/>
        <end position="371"/>
    </location>
</feature>
<organism evidence="8 9">
    <name type="scientific">Streptomyces daqingensis</name>
    <dbReference type="NCBI Taxonomy" id="1472640"/>
    <lineage>
        <taxon>Bacteria</taxon>
        <taxon>Bacillati</taxon>
        <taxon>Actinomycetota</taxon>
        <taxon>Actinomycetes</taxon>
        <taxon>Kitasatosporales</taxon>
        <taxon>Streptomycetaceae</taxon>
        <taxon>Streptomyces</taxon>
    </lineage>
</organism>
<evidence type="ECO:0000256" key="2">
    <source>
        <dbReference type="ARBA" id="ARBA00022741"/>
    </source>
</evidence>
<proteinExistence type="predicted"/>
<feature type="domain" description="Protein kinase" evidence="7">
    <location>
        <begin position="15"/>
        <end position="295"/>
    </location>
</feature>
<dbReference type="InterPro" id="IPR017441">
    <property type="entry name" value="Protein_kinase_ATP_BS"/>
</dbReference>
<dbReference type="Pfam" id="PF00069">
    <property type="entry name" value="Pkinase"/>
    <property type="match status" value="1"/>
</dbReference>
<keyword evidence="4 5" id="KW-0067">ATP-binding</keyword>
<keyword evidence="1" id="KW-0808">Transferase</keyword>
<feature type="compositionally biased region" description="Gly residues" evidence="6">
    <location>
        <begin position="440"/>
        <end position="454"/>
    </location>
</feature>
<dbReference type="PROSITE" id="PS00108">
    <property type="entry name" value="PROTEIN_KINASE_ST"/>
    <property type="match status" value="1"/>
</dbReference>
<keyword evidence="9" id="KW-1185">Reference proteome</keyword>
<dbReference type="GO" id="GO:0004674">
    <property type="term" value="F:protein serine/threonine kinase activity"/>
    <property type="evidence" value="ECO:0007669"/>
    <property type="project" value="UniProtKB-KW"/>
</dbReference>
<evidence type="ECO:0000313" key="8">
    <source>
        <dbReference type="EMBL" id="GGO57440.1"/>
    </source>
</evidence>
<feature type="region of interest" description="Disordered" evidence="6">
    <location>
        <begin position="615"/>
        <end position="643"/>
    </location>
</feature>